<proteinExistence type="predicted"/>
<feature type="domain" description="Phosphoribosylformylglycinamidine synthase linker" evidence="5">
    <location>
        <begin position="171"/>
        <end position="220"/>
    </location>
</feature>
<dbReference type="SUPFAM" id="SSF82697">
    <property type="entry name" value="PurS-like"/>
    <property type="match status" value="1"/>
</dbReference>
<dbReference type="PANTHER" id="PTHR10099:SF1">
    <property type="entry name" value="PHOSPHORIBOSYLFORMYLGLYCINAMIDINE SYNTHASE"/>
    <property type="match status" value="1"/>
</dbReference>
<dbReference type="FunFam" id="1.10.8.750:FF:000002">
    <property type="entry name" value="Phosphoribosylformylglycinamidine synthase"/>
    <property type="match status" value="1"/>
</dbReference>
<protein>
    <recommendedName>
        <fullName evidence="8">Phosphoribosylformylglycinamidine synthase</fullName>
    </recommendedName>
</protein>
<keyword evidence="4" id="KW-0067">ATP-binding</keyword>
<dbReference type="InterPro" id="IPR040707">
    <property type="entry name" value="FGAR-AT_N"/>
</dbReference>
<dbReference type="GO" id="GO:0006164">
    <property type="term" value="P:purine nucleotide biosynthetic process"/>
    <property type="evidence" value="ECO:0007669"/>
    <property type="project" value="UniProtKB-KW"/>
</dbReference>
<keyword evidence="2" id="KW-0547">Nucleotide-binding</keyword>
<feature type="non-terminal residue" evidence="7">
    <location>
        <position position="281"/>
    </location>
</feature>
<evidence type="ECO:0008006" key="8">
    <source>
        <dbReference type="Google" id="ProtNLM"/>
    </source>
</evidence>
<evidence type="ECO:0000256" key="1">
    <source>
        <dbReference type="ARBA" id="ARBA00022598"/>
    </source>
</evidence>
<accession>A0A0F9PE64</accession>
<gene>
    <name evidence="7" type="ORF">LCGC14_0837280</name>
</gene>
<dbReference type="Gene3D" id="3.30.1330.10">
    <property type="entry name" value="PurM-like, N-terminal domain"/>
    <property type="match status" value="1"/>
</dbReference>
<evidence type="ECO:0000259" key="6">
    <source>
        <dbReference type="Pfam" id="PF18076"/>
    </source>
</evidence>
<evidence type="ECO:0000259" key="5">
    <source>
        <dbReference type="Pfam" id="PF18072"/>
    </source>
</evidence>
<evidence type="ECO:0000256" key="2">
    <source>
        <dbReference type="ARBA" id="ARBA00022741"/>
    </source>
</evidence>
<evidence type="ECO:0000256" key="3">
    <source>
        <dbReference type="ARBA" id="ARBA00022755"/>
    </source>
</evidence>
<dbReference type="SUPFAM" id="SSF109736">
    <property type="entry name" value="FGAM synthase PurL, linker domain"/>
    <property type="match status" value="1"/>
</dbReference>
<dbReference type="InterPro" id="IPR036604">
    <property type="entry name" value="PurS-like_sf"/>
</dbReference>
<dbReference type="InterPro" id="IPR036921">
    <property type="entry name" value="PurM-like_N_sf"/>
</dbReference>
<reference evidence="7" key="1">
    <citation type="journal article" date="2015" name="Nature">
        <title>Complex archaea that bridge the gap between prokaryotes and eukaryotes.</title>
        <authorList>
            <person name="Spang A."/>
            <person name="Saw J.H."/>
            <person name="Jorgensen S.L."/>
            <person name="Zaremba-Niedzwiedzka K."/>
            <person name="Martijn J."/>
            <person name="Lind A.E."/>
            <person name="van Eijk R."/>
            <person name="Schleper C."/>
            <person name="Guy L."/>
            <person name="Ettema T.J."/>
        </authorList>
    </citation>
    <scope>NUCLEOTIDE SEQUENCE</scope>
</reference>
<dbReference type="GO" id="GO:0005737">
    <property type="term" value="C:cytoplasm"/>
    <property type="evidence" value="ECO:0007669"/>
    <property type="project" value="TreeGrafter"/>
</dbReference>
<evidence type="ECO:0000256" key="4">
    <source>
        <dbReference type="ARBA" id="ARBA00022840"/>
    </source>
</evidence>
<dbReference type="AlphaFoldDB" id="A0A0F9PE64"/>
<dbReference type="EMBL" id="LAZR01002433">
    <property type="protein sequence ID" value="KKN30120.1"/>
    <property type="molecule type" value="Genomic_DNA"/>
</dbReference>
<dbReference type="Pfam" id="PF18072">
    <property type="entry name" value="FGAR-AT_linker"/>
    <property type="match status" value="1"/>
</dbReference>
<dbReference type="Pfam" id="PF18076">
    <property type="entry name" value="FGAR-AT_N"/>
    <property type="match status" value="1"/>
</dbReference>
<dbReference type="Gene3D" id="1.10.8.750">
    <property type="entry name" value="Phosphoribosylformylglycinamidine synthase, linker domain"/>
    <property type="match status" value="1"/>
</dbReference>
<organism evidence="7">
    <name type="scientific">marine sediment metagenome</name>
    <dbReference type="NCBI Taxonomy" id="412755"/>
    <lineage>
        <taxon>unclassified sequences</taxon>
        <taxon>metagenomes</taxon>
        <taxon>ecological metagenomes</taxon>
    </lineage>
</organism>
<sequence>MLELRGAPALSSFRSHKLFAKIQAIVPEIEHVYAEFMHFADLEGTLSDFEQAILDRLLTYGPSVPGEEPKGVLFLVVPRPGTLSPWSSKATDIARNCGLRQIQRIERGTAFYIKANRKLGLDQREKVAALLHDRMTQKVFHEMGGAQLLFSHEEPRPLERVSVLAGGRKALVKANTRLGLALADDEIDYLVTSFIGLERDPTDVELMMFAQANSEHCRHKIFNASWDIDGEGQEKSLFAMIRNTYEMNSEGVLSAYKDNASVIRGSRGGRFFPDPLTGVYG</sequence>
<dbReference type="GO" id="GO:0005524">
    <property type="term" value="F:ATP binding"/>
    <property type="evidence" value="ECO:0007669"/>
    <property type="project" value="UniProtKB-KW"/>
</dbReference>
<comment type="caution">
    <text evidence="7">The sequence shown here is derived from an EMBL/GenBank/DDBJ whole genome shotgun (WGS) entry which is preliminary data.</text>
</comment>
<feature type="domain" description="Phosphoribosylformylglycinamidine synthase N-terminal" evidence="6">
    <location>
        <begin position="35"/>
        <end position="150"/>
    </location>
</feature>
<dbReference type="SUPFAM" id="SSF55326">
    <property type="entry name" value="PurM N-terminal domain-like"/>
    <property type="match status" value="1"/>
</dbReference>
<dbReference type="GO" id="GO:0004642">
    <property type="term" value="F:phosphoribosylformylglycinamidine synthase activity"/>
    <property type="evidence" value="ECO:0007669"/>
    <property type="project" value="TreeGrafter"/>
</dbReference>
<dbReference type="PANTHER" id="PTHR10099">
    <property type="entry name" value="PHOSPHORIBOSYLFORMYLGLYCINAMIDINE SYNTHASE"/>
    <property type="match status" value="1"/>
</dbReference>
<dbReference type="InterPro" id="IPR041609">
    <property type="entry name" value="PurL_linker"/>
</dbReference>
<keyword evidence="3" id="KW-0658">Purine biosynthesis</keyword>
<evidence type="ECO:0000313" key="7">
    <source>
        <dbReference type="EMBL" id="KKN30120.1"/>
    </source>
</evidence>
<keyword evidence="1" id="KW-0436">Ligase</keyword>
<name>A0A0F9PE64_9ZZZZ</name>